<protein>
    <submittedName>
        <fullName evidence="1">Uncharacterized protein</fullName>
    </submittedName>
</protein>
<sequence length="159" mass="18535">MKLKILFLSFLAFGLAGWGVAITKPDKLDHLSSFMTYNYVKSVVWYHSRGKLKELESIILNDDLSDEEAIKRKIQNMLKHRTSVYLREFNSLDAPIQNVGNHYEEMFEFAPFLNDVYEVVFSNKDVHLKLSLIADIMEAYQTRANNQLLDLMNNKEARL</sequence>
<accession>A0AA47L9P5</accession>
<dbReference type="AlphaFoldDB" id="A0AA47L9P5"/>
<geneLocation type="plasmid" evidence="1 2">
    <name>pHLB</name>
</geneLocation>
<proteinExistence type="predicted"/>
<gene>
    <name evidence="1" type="ORF">O1Q84_27090</name>
</gene>
<keyword evidence="1" id="KW-0614">Plasmid</keyword>
<dbReference type="Proteomes" id="UP001156560">
    <property type="component" value="Plasmid pHLB"/>
</dbReference>
<organism evidence="1 2">
    <name type="scientific">Vibrio parahaemolyticus</name>
    <dbReference type="NCBI Taxonomy" id="670"/>
    <lineage>
        <taxon>Bacteria</taxon>
        <taxon>Pseudomonadati</taxon>
        <taxon>Pseudomonadota</taxon>
        <taxon>Gammaproteobacteria</taxon>
        <taxon>Vibrionales</taxon>
        <taxon>Vibrionaceae</taxon>
        <taxon>Vibrio</taxon>
    </lineage>
</organism>
<name>A0AA47L9P5_VIBPH</name>
<reference evidence="1" key="1">
    <citation type="submission" date="2023-06" db="EMBL/GenBank/DDBJ databases">
        <title>Vibrio parahaemolyticus become highly virulent by producing novel Tc toxins.</title>
        <authorList>
            <person name="Yang F."/>
            <person name="You Y."/>
            <person name="Lai Q."/>
            <person name="Xu L."/>
            <person name="Li F."/>
        </authorList>
    </citation>
    <scope>NUCLEOTIDE SEQUENCE</scope>
    <source>
        <strain evidence="1">Vp-HL-202005</strain>
        <plasmid evidence="1">pHLB</plasmid>
    </source>
</reference>
<evidence type="ECO:0000313" key="1">
    <source>
        <dbReference type="EMBL" id="WAT93854.1"/>
    </source>
</evidence>
<dbReference type="EMBL" id="CP114197">
    <property type="protein sequence ID" value="WAT93854.1"/>
    <property type="molecule type" value="Genomic_DNA"/>
</dbReference>
<evidence type="ECO:0000313" key="2">
    <source>
        <dbReference type="Proteomes" id="UP001156560"/>
    </source>
</evidence>
<dbReference type="RefSeq" id="WP_045384382.1">
    <property type="nucleotide sequence ID" value="NZ_CP114197.1"/>
</dbReference>